<feature type="region of interest" description="Disordered" evidence="8">
    <location>
        <begin position="345"/>
        <end position="398"/>
    </location>
</feature>
<feature type="compositionally biased region" description="Basic and acidic residues" evidence="8">
    <location>
        <begin position="493"/>
        <end position="504"/>
    </location>
</feature>
<dbReference type="InterPro" id="IPR050895">
    <property type="entry name" value="XK-related_scramblase"/>
</dbReference>
<evidence type="ECO:0000256" key="5">
    <source>
        <dbReference type="ARBA" id="ARBA00022989"/>
    </source>
</evidence>
<sequence>MKCQQRIWTTSYQICLFVFSGVLSLTEKATVVLCFGYYIWKDNMLLAGFTIGLGLPGLAVQALSAKWYITDGERRKPLLILLHLLHLGIFKRFWDCVQSLRQLQVCGEKRGVVVMQQADASALCLLDALLHSLPQSLLQSWVLLTTDVGLLSPVGLCSGLCVLALAWALVLFGRACSLIRPGHVPMPPVAVVCLLLWRVGMLGARITSLVFFFRAFTWWTCGIVGFHWLAATFWLVSQQTDICRSVRHWRLFNCILGAVHVFVFLNVKVGRSRYRMAAFYLVMMLENTVLLLAASDVFSEASWDSMSVPTAVFCSFSVGIISVVLFYHFLHPKSTEISQNPCLCQADQDSDETDPSRWPEEKTTPESSGHRHGTFSITGVVPIQDPEPGSNSSSVHPSLDCKHHHSLLIRLALKTGDWDKIYSAYEGGGVATLLGMNNASSPEAPDPGAEASDKSPLNKREHSKGSGYPQIPSEDKQDDKADVANAKESSVSELRRDGAEDRSALADGPAQNVCPAESGTTLYFSAEPASPLSGSNTYLDRDMPSESLARLSPISSGRELHWAAKEFLNREPCYTSTPKQEFTHMGHVEPRPGAARRQLVHFN</sequence>
<accession>A0A6J2W3G1</accession>
<dbReference type="GeneID" id="115819352"/>
<evidence type="ECO:0000256" key="8">
    <source>
        <dbReference type="SAM" id="MobiDB-lite"/>
    </source>
</evidence>
<reference evidence="10" key="1">
    <citation type="submission" date="2025-08" db="UniProtKB">
        <authorList>
            <consortium name="RefSeq"/>
        </authorList>
    </citation>
    <scope>IDENTIFICATION</scope>
</reference>
<feature type="transmembrane region" description="Helical" evidence="7">
    <location>
        <begin position="310"/>
        <end position="330"/>
    </location>
</feature>
<dbReference type="GO" id="GO:0005886">
    <property type="term" value="C:plasma membrane"/>
    <property type="evidence" value="ECO:0007669"/>
    <property type="project" value="UniProtKB-SubCell"/>
</dbReference>
<dbReference type="RefSeq" id="XP_030638778.1">
    <property type="nucleotide sequence ID" value="XM_030782918.1"/>
</dbReference>
<dbReference type="PANTHER" id="PTHR16024:SF15">
    <property type="entry name" value="XK-RELATED PROTEIN 5"/>
    <property type="match status" value="1"/>
</dbReference>
<evidence type="ECO:0000313" key="10">
    <source>
        <dbReference type="RefSeq" id="XP_030638778.1"/>
    </source>
</evidence>
<evidence type="ECO:0000313" key="9">
    <source>
        <dbReference type="Proteomes" id="UP000504632"/>
    </source>
</evidence>
<feature type="compositionally biased region" description="Basic and acidic residues" evidence="8">
    <location>
        <begin position="473"/>
        <end position="482"/>
    </location>
</feature>
<comment type="similarity">
    <text evidence="2 7">Belongs to the XK family.</text>
</comment>
<feature type="compositionally biased region" description="Basic and acidic residues" evidence="8">
    <location>
        <begin position="354"/>
        <end position="364"/>
    </location>
</feature>
<comment type="subcellular location">
    <subcellularLocation>
        <location evidence="1">Cell membrane</location>
        <topology evidence="1">Multi-pass membrane protein</topology>
    </subcellularLocation>
    <subcellularLocation>
        <location evidence="7">Membrane</location>
        <topology evidence="7">Multi-pass membrane protein</topology>
    </subcellularLocation>
</comment>
<feature type="transmembrane region" description="Helical" evidence="7">
    <location>
        <begin position="216"/>
        <end position="236"/>
    </location>
</feature>
<name>A0A6J2W3G1_CHACN</name>
<dbReference type="Proteomes" id="UP000504632">
    <property type="component" value="Chromosome 1"/>
</dbReference>
<dbReference type="OrthoDB" id="6348184at2759"/>
<dbReference type="InParanoid" id="A0A6J2W3G1"/>
<evidence type="ECO:0000256" key="1">
    <source>
        <dbReference type="ARBA" id="ARBA00004651"/>
    </source>
</evidence>
<dbReference type="AlphaFoldDB" id="A0A6J2W3G1"/>
<keyword evidence="5 7" id="KW-1133">Transmembrane helix</keyword>
<evidence type="ECO:0000256" key="3">
    <source>
        <dbReference type="ARBA" id="ARBA00022475"/>
    </source>
</evidence>
<evidence type="ECO:0000256" key="7">
    <source>
        <dbReference type="RuleBase" id="RU910716"/>
    </source>
</evidence>
<feature type="transmembrane region" description="Helical" evidence="7">
    <location>
        <begin position="248"/>
        <end position="265"/>
    </location>
</feature>
<protein>
    <recommendedName>
        <fullName evidence="7">XK-related protein</fullName>
    </recommendedName>
</protein>
<feature type="compositionally biased region" description="Basic and acidic residues" evidence="8">
    <location>
        <begin position="451"/>
        <end position="464"/>
    </location>
</feature>
<evidence type="ECO:0000256" key="6">
    <source>
        <dbReference type="ARBA" id="ARBA00023136"/>
    </source>
</evidence>
<dbReference type="CTD" id="100000884"/>
<dbReference type="Pfam" id="PF09815">
    <property type="entry name" value="XK-related"/>
    <property type="match status" value="1"/>
</dbReference>
<organism evidence="9 10">
    <name type="scientific">Chanos chanos</name>
    <name type="common">Milkfish</name>
    <name type="synonym">Mugil chanos</name>
    <dbReference type="NCBI Taxonomy" id="29144"/>
    <lineage>
        <taxon>Eukaryota</taxon>
        <taxon>Metazoa</taxon>
        <taxon>Chordata</taxon>
        <taxon>Craniata</taxon>
        <taxon>Vertebrata</taxon>
        <taxon>Euteleostomi</taxon>
        <taxon>Actinopterygii</taxon>
        <taxon>Neopterygii</taxon>
        <taxon>Teleostei</taxon>
        <taxon>Ostariophysi</taxon>
        <taxon>Gonorynchiformes</taxon>
        <taxon>Chanidae</taxon>
        <taxon>Chanos</taxon>
    </lineage>
</organism>
<gene>
    <name evidence="10" type="primary">xkr5b</name>
</gene>
<feature type="region of interest" description="Disordered" evidence="8">
    <location>
        <begin position="436"/>
        <end position="513"/>
    </location>
</feature>
<keyword evidence="6 7" id="KW-0472">Membrane</keyword>
<keyword evidence="4 7" id="KW-0812">Transmembrane</keyword>
<feature type="transmembrane region" description="Helical" evidence="7">
    <location>
        <begin position="45"/>
        <end position="65"/>
    </location>
</feature>
<feature type="transmembrane region" description="Helical" evidence="7">
    <location>
        <begin position="184"/>
        <end position="204"/>
    </location>
</feature>
<evidence type="ECO:0000256" key="4">
    <source>
        <dbReference type="ARBA" id="ARBA00022692"/>
    </source>
</evidence>
<evidence type="ECO:0000256" key="2">
    <source>
        <dbReference type="ARBA" id="ARBA00008789"/>
    </source>
</evidence>
<feature type="transmembrane region" description="Helical" evidence="7">
    <location>
        <begin position="12"/>
        <end position="39"/>
    </location>
</feature>
<proteinExistence type="inferred from homology"/>
<feature type="transmembrane region" description="Helical" evidence="7">
    <location>
        <begin position="150"/>
        <end position="172"/>
    </location>
</feature>
<dbReference type="InterPro" id="IPR018629">
    <property type="entry name" value="XK-rel"/>
</dbReference>
<keyword evidence="9" id="KW-1185">Reference proteome</keyword>
<keyword evidence="3" id="KW-1003">Cell membrane</keyword>
<dbReference type="PANTHER" id="PTHR16024">
    <property type="entry name" value="XK-RELATED PROTEIN"/>
    <property type="match status" value="1"/>
</dbReference>
<feature type="transmembrane region" description="Helical" evidence="7">
    <location>
        <begin position="277"/>
        <end position="298"/>
    </location>
</feature>